<comment type="caution">
    <text evidence="1">The sequence shown here is derived from an EMBL/GenBank/DDBJ whole genome shotgun (WGS) entry which is preliminary data.</text>
</comment>
<protein>
    <submittedName>
        <fullName evidence="1">Condensation protein</fullName>
    </submittedName>
</protein>
<dbReference type="SUPFAM" id="SSF52777">
    <property type="entry name" value="CoA-dependent acyltransferases"/>
    <property type="match status" value="1"/>
</dbReference>
<accession>A0A8J7W5R4</accession>
<dbReference type="Gene3D" id="3.30.559.10">
    <property type="entry name" value="Chloramphenicol acetyltransferase-like domain"/>
    <property type="match status" value="1"/>
</dbReference>
<evidence type="ECO:0000313" key="1">
    <source>
        <dbReference type="EMBL" id="MBR1368804.1"/>
    </source>
</evidence>
<sequence>MMASPICYPASPFDIFNVSFERFFDPAMHRVIVFDGALDAGILREATMQLIGSNPYLGSRFAEDGVLPVWEAIPEVAWAMAFSVVTGAEDEPLPRPPPSIDPRKGPQVRVRLYRRSDGDTLSVTCHHGFCDAGGLGIVTRQLLAIYRNLIRDPGYCAPLLDPYDRGMDQILELFTEDERREALRAEEPFIDRWGFPYVYTGRGEPRIAYRTFPQERLAAAKAFGREHGATVNDILIGCYVLALKKIRGNPSDNGEPRSIMSSADLRRHHRMDTGDLPRNSSVSFQITLSLDEDAGLADIIGEVTAVMGRKKQRDLGLACILFYETLLEGGMPAVEGFFDAIARGHAEEGLKNPVFSNLGIADPDDITGGEDLLPEIRDIQTLPCVCWPYGFLLVASTFRGRLTLMTGYEEGPYATETVERFLGCMDAYLPG</sequence>
<dbReference type="Gene3D" id="3.30.559.30">
    <property type="entry name" value="Nonribosomal peptide synthetase, condensation domain"/>
    <property type="match status" value="1"/>
</dbReference>
<organism evidence="1 2">
    <name type="scientific">Methanocalculus chunghsingensis</name>
    <dbReference type="NCBI Taxonomy" id="156457"/>
    <lineage>
        <taxon>Archaea</taxon>
        <taxon>Methanobacteriati</taxon>
        <taxon>Methanobacteriota</taxon>
        <taxon>Stenosarchaea group</taxon>
        <taxon>Methanomicrobia</taxon>
        <taxon>Methanomicrobiales</taxon>
        <taxon>Methanocalculaceae</taxon>
        <taxon>Methanocalculus</taxon>
    </lineage>
</organism>
<dbReference type="Proteomes" id="UP000730161">
    <property type="component" value="Unassembled WGS sequence"/>
</dbReference>
<dbReference type="OrthoDB" id="106237at2157"/>
<keyword evidence="2" id="KW-1185">Reference proteome</keyword>
<gene>
    <name evidence="1" type="ORF">RJ53_04475</name>
</gene>
<dbReference type="EMBL" id="JWHL01000004">
    <property type="protein sequence ID" value="MBR1368804.1"/>
    <property type="molecule type" value="Genomic_DNA"/>
</dbReference>
<proteinExistence type="predicted"/>
<reference evidence="1" key="1">
    <citation type="submission" date="2014-12" db="EMBL/GenBank/DDBJ databases">
        <authorList>
            <person name="Huang H.-H."/>
            <person name="Chen S.-C."/>
            <person name="Lai M.-C."/>
        </authorList>
    </citation>
    <scope>NUCLEOTIDE SEQUENCE</scope>
    <source>
        <strain evidence="1">K1F9705b</strain>
    </source>
</reference>
<dbReference type="AlphaFoldDB" id="A0A8J7W5R4"/>
<dbReference type="InterPro" id="IPR023213">
    <property type="entry name" value="CAT-like_dom_sf"/>
</dbReference>
<evidence type="ECO:0000313" key="2">
    <source>
        <dbReference type="Proteomes" id="UP000730161"/>
    </source>
</evidence>
<name>A0A8J7W5R4_9EURY</name>